<dbReference type="FunFam" id="1.20.5.170:FF:000021">
    <property type="entry name" value="Cyclic AMP-dependent transcription factor ATF-4"/>
    <property type="match status" value="1"/>
</dbReference>
<evidence type="ECO:0000256" key="1">
    <source>
        <dbReference type="ARBA" id="ARBA00004123"/>
    </source>
</evidence>
<evidence type="ECO:0000256" key="7">
    <source>
        <dbReference type="SAM" id="MobiDB-lite"/>
    </source>
</evidence>
<dbReference type="GO" id="GO:0000977">
    <property type="term" value="F:RNA polymerase II transcription regulatory region sequence-specific DNA binding"/>
    <property type="evidence" value="ECO:0007669"/>
    <property type="project" value="TreeGrafter"/>
</dbReference>
<dbReference type="HOGENOM" id="CLU_789764_0_0_1"/>
<evidence type="ECO:0000256" key="3">
    <source>
        <dbReference type="ARBA" id="ARBA00023015"/>
    </source>
</evidence>
<evidence type="ECO:0000256" key="2">
    <source>
        <dbReference type="ARBA" id="ARBA00007163"/>
    </source>
</evidence>
<accession>H2Z8J8</accession>
<evidence type="ECO:0000256" key="6">
    <source>
        <dbReference type="ARBA" id="ARBA00023242"/>
    </source>
</evidence>
<reference evidence="10" key="1">
    <citation type="submission" date="2003-08" db="EMBL/GenBank/DDBJ databases">
        <authorList>
            <person name="Birren B."/>
            <person name="Nusbaum C."/>
            <person name="Abebe A."/>
            <person name="Abouelleil A."/>
            <person name="Adekoya E."/>
            <person name="Ait-zahra M."/>
            <person name="Allen N."/>
            <person name="Allen T."/>
            <person name="An P."/>
            <person name="Anderson M."/>
            <person name="Anderson S."/>
            <person name="Arachchi H."/>
            <person name="Armbruster J."/>
            <person name="Bachantsang P."/>
            <person name="Baldwin J."/>
            <person name="Barry A."/>
            <person name="Bayul T."/>
            <person name="Blitshsteyn B."/>
            <person name="Bloom T."/>
            <person name="Blye J."/>
            <person name="Boguslavskiy L."/>
            <person name="Borowsky M."/>
            <person name="Boukhgalter B."/>
            <person name="Brunache A."/>
            <person name="Butler J."/>
            <person name="Calixte N."/>
            <person name="Calvo S."/>
            <person name="Camarata J."/>
            <person name="Campo K."/>
            <person name="Chang J."/>
            <person name="Cheshatsang Y."/>
            <person name="Citroen M."/>
            <person name="Collymore A."/>
            <person name="Considine T."/>
            <person name="Cook A."/>
            <person name="Cooke P."/>
            <person name="Corum B."/>
            <person name="Cuomo C."/>
            <person name="David R."/>
            <person name="Dawoe T."/>
            <person name="Degray S."/>
            <person name="Dodge S."/>
            <person name="Dooley K."/>
            <person name="Dorje P."/>
            <person name="Dorjee K."/>
            <person name="Dorris L."/>
            <person name="Duffey N."/>
            <person name="Dupes A."/>
            <person name="Elkins T."/>
            <person name="Engels R."/>
            <person name="Erickson J."/>
            <person name="Farina A."/>
            <person name="Faro S."/>
            <person name="Ferreira P."/>
            <person name="Fischer H."/>
            <person name="Fitzgerald M."/>
            <person name="Foley K."/>
            <person name="Gage D."/>
            <person name="Galagan J."/>
            <person name="Gearin G."/>
            <person name="Gnerre S."/>
            <person name="Gnirke A."/>
            <person name="Goyette A."/>
            <person name="Graham J."/>
            <person name="Grandbois E."/>
            <person name="Gyaltsen K."/>
            <person name="Hafez N."/>
            <person name="Hagopian D."/>
            <person name="Hagos B."/>
            <person name="Hall J."/>
            <person name="Hatcher B."/>
            <person name="Heller A."/>
            <person name="Higgins H."/>
            <person name="Honan T."/>
            <person name="Horn A."/>
            <person name="Houde N."/>
            <person name="Hughes L."/>
            <person name="Hulme W."/>
            <person name="Husby E."/>
            <person name="Iliev I."/>
            <person name="Jaffe D."/>
            <person name="Jones C."/>
            <person name="Kamal M."/>
            <person name="Kamat A."/>
            <person name="Kamvysselis M."/>
            <person name="Karlsson E."/>
            <person name="Kells C."/>
            <person name="Kieu A."/>
            <person name="Kisner P."/>
            <person name="Kodira C."/>
            <person name="Kulbokas E."/>
            <person name="Labutti K."/>
            <person name="Lama D."/>
            <person name="Landers T."/>
            <person name="Leger J."/>
            <person name="Levine S."/>
            <person name="Lewis D."/>
            <person name="Lewis T."/>
            <person name="Lindblad-toh K."/>
            <person name="Liu X."/>
            <person name="Lokyitsang T."/>
            <person name="Lokyitsang Y."/>
            <person name="Lucien O."/>
            <person name="Lui A."/>
            <person name="Ma L.J."/>
            <person name="Mabbitt R."/>
            <person name="Macdonald J."/>
            <person name="Maclean C."/>
            <person name="Major J."/>
            <person name="Manning J."/>
            <person name="Marabella R."/>
            <person name="Maru K."/>
            <person name="Matthews C."/>
            <person name="Mauceli E."/>
            <person name="Mccarthy M."/>
            <person name="Mcdonough S."/>
            <person name="Mcghee T."/>
            <person name="Meldrim J."/>
            <person name="Meneus L."/>
            <person name="Mesirov J."/>
            <person name="Mihalev A."/>
            <person name="Mihova T."/>
            <person name="Mikkelsen T."/>
            <person name="Mlenga V."/>
            <person name="Moru K."/>
            <person name="Mozes J."/>
            <person name="Mulrain L."/>
            <person name="Munson G."/>
            <person name="Naylor J."/>
            <person name="Newes C."/>
            <person name="Nguyen C."/>
            <person name="Nguyen N."/>
            <person name="Nguyen T."/>
            <person name="Nicol R."/>
            <person name="Nielsen C."/>
            <person name="Nizzari M."/>
            <person name="Norbu C."/>
            <person name="Norbu N."/>
            <person name="O'donnell P."/>
            <person name="Okoawo O."/>
            <person name="O'leary S."/>
            <person name="Omotosho B."/>
            <person name="O'neill K."/>
            <person name="Osman S."/>
            <person name="Parker S."/>
            <person name="Perrin D."/>
            <person name="Phunkhang P."/>
            <person name="Piqani B."/>
            <person name="Purcell S."/>
            <person name="Rachupka T."/>
            <person name="Ramasamy U."/>
            <person name="Rameau R."/>
            <person name="Ray V."/>
            <person name="Raymond C."/>
            <person name="Retta R."/>
            <person name="Richardson S."/>
            <person name="Rise C."/>
            <person name="Rodriguez J."/>
            <person name="Rogers J."/>
            <person name="Rogov P."/>
            <person name="Rutman M."/>
            <person name="Schupbach R."/>
            <person name="Seaman C."/>
            <person name="Settipalli S."/>
            <person name="Sharpe T."/>
            <person name="Sheridan J."/>
            <person name="Sherpa N."/>
            <person name="Shi J."/>
            <person name="Smirnov S."/>
            <person name="Smith C."/>
            <person name="Sougnez C."/>
            <person name="Spencer B."/>
            <person name="Stalker J."/>
            <person name="Stange-thomann N."/>
            <person name="Stavropoulos S."/>
            <person name="Stetson K."/>
            <person name="Stone C."/>
            <person name="Stone S."/>
            <person name="Stubbs M."/>
            <person name="Talamas J."/>
            <person name="Tchuinga P."/>
            <person name="Tenzing P."/>
            <person name="Tesfaye S."/>
            <person name="Theodore J."/>
            <person name="Thoulutsang Y."/>
            <person name="Topham K."/>
            <person name="Towey S."/>
            <person name="Tsamla T."/>
            <person name="Tsomo N."/>
            <person name="Vallee D."/>
            <person name="Vassiliev H."/>
            <person name="Venkataraman V."/>
            <person name="Vinson J."/>
            <person name="Vo A."/>
            <person name="Wade C."/>
            <person name="Wang S."/>
            <person name="Wangchuk T."/>
            <person name="Wangdi T."/>
            <person name="Whittaker C."/>
            <person name="Wilkinson J."/>
            <person name="Wu Y."/>
            <person name="Wyman D."/>
            <person name="Yadav S."/>
            <person name="Yang S."/>
            <person name="Yang X."/>
            <person name="Yeager S."/>
            <person name="Yee E."/>
            <person name="Young G."/>
            <person name="Zainoun J."/>
            <person name="Zembeck L."/>
            <person name="Zimmer A."/>
            <person name="Zody M."/>
            <person name="Lander E."/>
        </authorList>
    </citation>
    <scope>NUCLEOTIDE SEQUENCE [LARGE SCALE GENOMIC DNA]</scope>
</reference>
<comment type="subcellular location">
    <subcellularLocation>
        <location evidence="1">Nucleus</location>
    </subcellularLocation>
</comment>
<name>H2Z8J8_CIOSA</name>
<feature type="domain" description="BZIP" evidence="8">
    <location>
        <begin position="280"/>
        <end position="343"/>
    </location>
</feature>
<dbReference type="GO" id="GO:0042981">
    <property type="term" value="P:regulation of apoptotic process"/>
    <property type="evidence" value="ECO:0007669"/>
    <property type="project" value="UniProtKB-ARBA"/>
</dbReference>
<dbReference type="AlphaFoldDB" id="H2Z8J8"/>
<keyword evidence="3" id="KW-0805">Transcription regulation</keyword>
<proteinExistence type="inferred from homology"/>
<dbReference type="Ensembl" id="ENSCSAVT00000014070.1">
    <property type="protein sequence ID" value="ENSCSAVP00000013910.1"/>
    <property type="gene ID" value="ENSCSAVG00000008154.1"/>
</dbReference>
<feature type="region of interest" description="Disordered" evidence="7">
    <location>
        <begin position="258"/>
        <end position="305"/>
    </location>
</feature>
<dbReference type="STRING" id="51511.ENSCSAVP00000013910"/>
<dbReference type="GeneTree" id="ENSGT00530000063801"/>
<dbReference type="Pfam" id="PF00170">
    <property type="entry name" value="bZIP_1"/>
    <property type="match status" value="1"/>
</dbReference>
<dbReference type="PANTHER" id="PTHR13044:SF14">
    <property type="entry name" value="CRYPTOCEPHAL, ISOFORM A"/>
    <property type="match status" value="1"/>
</dbReference>
<dbReference type="CDD" id="cd14692">
    <property type="entry name" value="bZIP_ATF4"/>
    <property type="match status" value="1"/>
</dbReference>
<dbReference type="PROSITE" id="PS50217">
    <property type="entry name" value="BZIP"/>
    <property type="match status" value="1"/>
</dbReference>
<sequence>MLGSMYNSEDTPLFGGNLQEVVSLGMGHEEPWEKLVAKTTAFSPTAPSSGLCYQDCSVKSTEGFSPLGKDDCDWLTENMDLSMLDDLVESGILGADQTKPVNNECFDFKDQPISPAGSWDSGVASPGSATYLSGASSPTSSYSTGSSELIDISLEQFNQTIVSSPVNTLTTEQNAFPDFGHEGDLLLKELGIEVVEDNVQVSEFVPNFTPTEITNSQRSALCGTSELSYLSSSIPTETITIASQSFNTGSPCRYSSPVCESPIPTQKQKGGRKSKVTTTLERKQRKRNQNKNAATRYREKKRQEFSIKEAEQKALEDKNKALQDNVSQVTREIEYLKELMIEVYRIKGFIK</sequence>
<dbReference type="OMA" id="TEQNAFP"/>
<dbReference type="eggNOG" id="KOG4571">
    <property type="taxonomic scope" value="Eukaryota"/>
</dbReference>
<keyword evidence="4" id="KW-0238">DNA-binding</keyword>
<keyword evidence="5" id="KW-0804">Transcription</keyword>
<dbReference type="InterPro" id="IPR004827">
    <property type="entry name" value="bZIP"/>
</dbReference>
<evidence type="ECO:0000313" key="10">
    <source>
        <dbReference type="Proteomes" id="UP000007875"/>
    </source>
</evidence>
<dbReference type="PANTHER" id="PTHR13044">
    <property type="entry name" value="ACTIVATING TRANSCRIPTION FACTOR ATF 4/5"/>
    <property type="match status" value="1"/>
</dbReference>
<dbReference type="GO" id="GO:0001228">
    <property type="term" value="F:DNA-binding transcription activator activity, RNA polymerase II-specific"/>
    <property type="evidence" value="ECO:0007669"/>
    <property type="project" value="TreeGrafter"/>
</dbReference>
<keyword evidence="10" id="KW-1185">Reference proteome</keyword>
<keyword evidence="6" id="KW-0539">Nucleus</keyword>
<reference evidence="9" key="2">
    <citation type="submission" date="2025-08" db="UniProtKB">
        <authorList>
            <consortium name="Ensembl"/>
        </authorList>
    </citation>
    <scope>IDENTIFICATION</scope>
</reference>
<dbReference type="PROSITE" id="PS00036">
    <property type="entry name" value="BZIP_BASIC"/>
    <property type="match status" value="1"/>
</dbReference>
<dbReference type="SMART" id="SM00338">
    <property type="entry name" value="BRLZ"/>
    <property type="match status" value="1"/>
</dbReference>
<dbReference type="FunCoup" id="H2Z8J8">
    <property type="interactions" value="43"/>
</dbReference>
<evidence type="ECO:0000256" key="5">
    <source>
        <dbReference type="ARBA" id="ARBA00023163"/>
    </source>
</evidence>
<dbReference type="InParanoid" id="H2Z8J8"/>
<evidence type="ECO:0000256" key="4">
    <source>
        <dbReference type="ARBA" id="ARBA00023125"/>
    </source>
</evidence>
<dbReference type="Gene3D" id="1.20.5.170">
    <property type="match status" value="1"/>
</dbReference>
<evidence type="ECO:0000259" key="8">
    <source>
        <dbReference type="PROSITE" id="PS50217"/>
    </source>
</evidence>
<dbReference type="GO" id="GO:0005634">
    <property type="term" value="C:nucleus"/>
    <property type="evidence" value="ECO:0007669"/>
    <property type="project" value="UniProtKB-SubCell"/>
</dbReference>
<dbReference type="Proteomes" id="UP000007875">
    <property type="component" value="Unassembled WGS sequence"/>
</dbReference>
<organism evidence="9 10">
    <name type="scientific">Ciona savignyi</name>
    <name type="common">Pacific transparent sea squirt</name>
    <dbReference type="NCBI Taxonomy" id="51511"/>
    <lineage>
        <taxon>Eukaryota</taxon>
        <taxon>Metazoa</taxon>
        <taxon>Chordata</taxon>
        <taxon>Tunicata</taxon>
        <taxon>Ascidiacea</taxon>
        <taxon>Phlebobranchia</taxon>
        <taxon>Cionidae</taxon>
        <taxon>Ciona</taxon>
    </lineage>
</organism>
<reference evidence="9" key="3">
    <citation type="submission" date="2025-09" db="UniProtKB">
        <authorList>
            <consortium name="Ensembl"/>
        </authorList>
    </citation>
    <scope>IDENTIFICATION</scope>
</reference>
<dbReference type="InterPro" id="IPR046347">
    <property type="entry name" value="bZIP_sf"/>
</dbReference>
<evidence type="ECO:0000313" key="9">
    <source>
        <dbReference type="Ensembl" id="ENSCSAVP00000013910.1"/>
    </source>
</evidence>
<comment type="similarity">
    <text evidence="2">Belongs to the bZIP family.</text>
</comment>
<protein>
    <recommendedName>
        <fullName evidence="8">BZIP domain-containing protein</fullName>
    </recommendedName>
</protein>
<dbReference type="SUPFAM" id="SSF57959">
    <property type="entry name" value="Leucine zipper domain"/>
    <property type="match status" value="1"/>
</dbReference>